<dbReference type="AlphaFoldDB" id="A0A3S5CRU6"/>
<evidence type="ECO:0000313" key="3">
    <source>
        <dbReference type="Proteomes" id="UP000784294"/>
    </source>
</evidence>
<evidence type="ECO:0000313" key="2">
    <source>
        <dbReference type="EMBL" id="VEL42950.1"/>
    </source>
</evidence>
<name>A0A3S5CRU6_9PLAT</name>
<accession>A0A3S5CRU6</accession>
<feature type="compositionally biased region" description="Polar residues" evidence="1">
    <location>
        <begin position="55"/>
        <end position="69"/>
    </location>
</feature>
<keyword evidence="3" id="KW-1185">Reference proteome</keyword>
<dbReference type="EMBL" id="CAAALY010277807">
    <property type="protein sequence ID" value="VEL42950.1"/>
    <property type="molecule type" value="Genomic_DNA"/>
</dbReference>
<gene>
    <name evidence="2" type="ORF">PXEA_LOCUS36390</name>
</gene>
<protein>
    <submittedName>
        <fullName evidence="2">Uncharacterized protein</fullName>
    </submittedName>
</protein>
<dbReference type="Proteomes" id="UP000784294">
    <property type="component" value="Unassembled WGS sequence"/>
</dbReference>
<sequence>MTITNTSFTRNVDRTRPPRLWPHVGVVPLGMQMRRGCTILRLPRRFIEGNRKASALSSPSSAQNGSNAPPTRLTFGPEFTMRNACSPRRVLQPLATPGVQKESGEGLIIVMLEFPKSTIQLSAGTSECAAALEEAWMKACSETVKEIGASNRHSI</sequence>
<proteinExistence type="predicted"/>
<reference evidence="2" key="1">
    <citation type="submission" date="2018-11" db="EMBL/GenBank/DDBJ databases">
        <authorList>
            <consortium name="Pathogen Informatics"/>
        </authorList>
    </citation>
    <scope>NUCLEOTIDE SEQUENCE</scope>
</reference>
<evidence type="ECO:0000256" key="1">
    <source>
        <dbReference type="SAM" id="MobiDB-lite"/>
    </source>
</evidence>
<comment type="caution">
    <text evidence="2">The sequence shown here is derived from an EMBL/GenBank/DDBJ whole genome shotgun (WGS) entry which is preliminary data.</text>
</comment>
<organism evidence="2 3">
    <name type="scientific">Protopolystoma xenopodis</name>
    <dbReference type="NCBI Taxonomy" id="117903"/>
    <lineage>
        <taxon>Eukaryota</taxon>
        <taxon>Metazoa</taxon>
        <taxon>Spiralia</taxon>
        <taxon>Lophotrochozoa</taxon>
        <taxon>Platyhelminthes</taxon>
        <taxon>Monogenea</taxon>
        <taxon>Polyopisthocotylea</taxon>
        <taxon>Polystomatidea</taxon>
        <taxon>Polystomatidae</taxon>
        <taxon>Protopolystoma</taxon>
    </lineage>
</organism>
<feature type="region of interest" description="Disordered" evidence="1">
    <location>
        <begin position="51"/>
        <end position="74"/>
    </location>
</feature>